<sequence length="166" mass="19132">MWLTCKAFFMCKKIYSAGSSSFHIVETEPLPIFEHLEFICIVWFIFESVLKMAANNDRVRTFFQLLNMIDLLAILTFIIEIVLSLFEFNTRNMTALKISSSFQTANASIRPLRVLRVLRVARILKLGRYSTGLQMFGRTLKARSRQLSMMTTVPLTGVIFFGIPVY</sequence>
<dbReference type="GO" id="GO:0001508">
    <property type="term" value="P:action potential"/>
    <property type="evidence" value="ECO:0007669"/>
    <property type="project" value="TreeGrafter"/>
</dbReference>
<evidence type="ECO:0000256" key="6">
    <source>
        <dbReference type="ARBA" id="ARBA00022882"/>
    </source>
</evidence>
<evidence type="ECO:0000256" key="4">
    <source>
        <dbReference type="ARBA" id="ARBA00022692"/>
    </source>
</evidence>
<keyword evidence="8 12" id="KW-1133">Transmembrane helix</keyword>
<evidence type="ECO:0000256" key="8">
    <source>
        <dbReference type="ARBA" id="ARBA00022989"/>
    </source>
</evidence>
<dbReference type="OMA" id="LEFICIV"/>
<evidence type="ECO:0000256" key="5">
    <source>
        <dbReference type="ARBA" id="ARBA00022826"/>
    </source>
</evidence>
<name>A0A8R1Y5A8_ONCVO</name>
<keyword evidence="11" id="KW-0407">Ion channel</keyword>
<evidence type="ECO:0000256" key="9">
    <source>
        <dbReference type="ARBA" id="ARBA00023065"/>
    </source>
</evidence>
<evidence type="ECO:0000256" key="12">
    <source>
        <dbReference type="SAM" id="Phobius"/>
    </source>
</evidence>
<dbReference type="Gene3D" id="1.20.120.350">
    <property type="entry name" value="Voltage-gated potassium channels. Chain C"/>
    <property type="match status" value="1"/>
</dbReference>
<reference evidence="14" key="2">
    <citation type="submission" date="2022-06" db="UniProtKB">
        <authorList>
            <consortium name="EnsemblMetazoa"/>
        </authorList>
    </citation>
    <scope>IDENTIFICATION</scope>
</reference>
<dbReference type="PANTHER" id="PTHR11537:SF254">
    <property type="entry name" value="POTASSIUM VOLTAGE-GATED CHANNEL PROTEIN SHAB"/>
    <property type="match status" value="1"/>
</dbReference>
<keyword evidence="4 12" id="KW-0812">Transmembrane</keyword>
<dbReference type="GO" id="GO:0008076">
    <property type="term" value="C:voltage-gated potassium channel complex"/>
    <property type="evidence" value="ECO:0007669"/>
    <property type="project" value="InterPro"/>
</dbReference>
<keyword evidence="6" id="KW-0851">Voltage-gated channel</keyword>
<keyword evidence="2" id="KW-0813">Transport</keyword>
<evidence type="ECO:0000256" key="1">
    <source>
        <dbReference type="ARBA" id="ARBA00004141"/>
    </source>
</evidence>
<accession>A0A8R1Y5A8</accession>
<dbReference type="InterPro" id="IPR005821">
    <property type="entry name" value="Ion_trans_dom"/>
</dbReference>
<feature type="transmembrane region" description="Helical" evidence="12">
    <location>
        <begin position="62"/>
        <end position="86"/>
    </location>
</feature>
<evidence type="ECO:0000256" key="2">
    <source>
        <dbReference type="ARBA" id="ARBA00022448"/>
    </source>
</evidence>
<evidence type="ECO:0000256" key="11">
    <source>
        <dbReference type="ARBA" id="ARBA00023303"/>
    </source>
</evidence>
<dbReference type="EMBL" id="CMVM020000284">
    <property type="status" value="NOT_ANNOTATED_CDS"/>
    <property type="molecule type" value="Genomic_DNA"/>
</dbReference>
<feature type="transmembrane region" description="Helical" evidence="12">
    <location>
        <begin position="147"/>
        <end position="165"/>
    </location>
</feature>
<reference evidence="15" key="1">
    <citation type="submission" date="2013-10" db="EMBL/GenBank/DDBJ databases">
        <title>Genome sequencing of Onchocerca volvulus.</title>
        <authorList>
            <person name="Cotton J."/>
            <person name="Tsai J."/>
            <person name="Stanley E."/>
            <person name="Tracey A."/>
            <person name="Holroyd N."/>
            <person name="Lustigman S."/>
            <person name="Berriman M."/>
        </authorList>
    </citation>
    <scope>NUCLEOTIDE SEQUENCE</scope>
</reference>
<evidence type="ECO:0000313" key="15">
    <source>
        <dbReference type="Proteomes" id="UP000024404"/>
    </source>
</evidence>
<evidence type="ECO:0000313" key="14">
    <source>
        <dbReference type="EnsemblMetazoa" id="OVOC9645.1"/>
    </source>
</evidence>
<protein>
    <submittedName>
        <fullName evidence="14">Ion_trans domain-containing protein</fullName>
    </submittedName>
</protein>
<keyword evidence="15" id="KW-1185">Reference proteome</keyword>
<dbReference type="SUPFAM" id="SSF81324">
    <property type="entry name" value="Voltage-gated potassium channels"/>
    <property type="match status" value="1"/>
</dbReference>
<comment type="subcellular location">
    <subcellularLocation>
        <location evidence="1">Membrane</location>
        <topology evidence="1">Multi-pass membrane protein</topology>
    </subcellularLocation>
</comment>
<proteinExistence type="predicted"/>
<keyword evidence="9" id="KW-0406">Ion transport</keyword>
<dbReference type="GO" id="GO:0005251">
    <property type="term" value="F:delayed rectifier potassium channel activity"/>
    <property type="evidence" value="ECO:0007669"/>
    <property type="project" value="TreeGrafter"/>
</dbReference>
<dbReference type="Pfam" id="PF00520">
    <property type="entry name" value="Ion_trans"/>
    <property type="match status" value="1"/>
</dbReference>
<keyword evidence="3" id="KW-0633">Potassium transport</keyword>
<evidence type="ECO:0000256" key="7">
    <source>
        <dbReference type="ARBA" id="ARBA00022958"/>
    </source>
</evidence>
<keyword evidence="7" id="KW-0630">Potassium</keyword>
<dbReference type="AlphaFoldDB" id="A0A8R1Y5A8"/>
<organism evidence="14 15">
    <name type="scientific">Onchocerca volvulus</name>
    <dbReference type="NCBI Taxonomy" id="6282"/>
    <lineage>
        <taxon>Eukaryota</taxon>
        <taxon>Metazoa</taxon>
        <taxon>Ecdysozoa</taxon>
        <taxon>Nematoda</taxon>
        <taxon>Chromadorea</taxon>
        <taxon>Rhabditida</taxon>
        <taxon>Spirurina</taxon>
        <taxon>Spiruromorpha</taxon>
        <taxon>Filarioidea</taxon>
        <taxon>Onchocercidae</taxon>
        <taxon>Onchocerca</taxon>
    </lineage>
</organism>
<dbReference type="EnsemblMetazoa" id="OVOC9645.1">
    <property type="protein sequence ID" value="OVOC9645.1"/>
    <property type="gene ID" value="WBGene00246454"/>
</dbReference>
<evidence type="ECO:0000256" key="3">
    <source>
        <dbReference type="ARBA" id="ARBA00022538"/>
    </source>
</evidence>
<dbReference type="Proteomes" id="UP000024404">
    <property type="component" value="Unassembled WGS sequence"/>
</dbReference>
<feature type="domain" description="Ion transport" evidence="13">
    <location>
        <begin position="22"/>
        <end position="163"/>
    </location>
</feature>
<dbReference type="PANTHER" id="PTHR11537">
    <property type="entry name" value="VOLTAGE-GATED POTASSIUM CHANNEL"/>
    <property type="match status" value="1"/>
</dbReference>
<dbReference type="InterPro" id="IPR028325">
    <property type="entry name" value="VG_K_chnl"/>
</dbReference>
<dbReference type="InterPro" id="IPR027359">
    <property type="entry name" value="Volt_channel_dom_sf"/>
</dbReference>
<evidence type="ECO:0000259" key="13">
    <source>
        <dbReference type="Pfam" id="PF00520"/>
    </source>
</evidence>
<evidence type="ECO:0000256" key="10">
    <source>
        <dbReference type="ARBA" id="ARBA00023136"/>
    </source>
</evidence>
<dbReference type="PRINTS" id="PR00169">
    <property type="entry name" value="KCHANNEL"/>
</dbReference>
<keyword evidence="5" id="KW-0631">Potassium channel</keyword>
<keyword evidence="10 12" id="KW-0472">Membrane</keyword>